<evidence type="ECO:0000313" key="2">
    <source>
        <dbReference type="EMBL" id="VFK50437.1"/>
    </source>
</evidence>
<dbReference type="EMBL" id="CAADFV010000003">
    <property type="protein sequence ID" value="VFK50437.1"/>
    <property type="molecule type" value="Genomic_DNA"/>
</dbReference>
<feature type="signal peptide" evidence="1">
    <location>
        <begin position="1"/>
        <end position="17"/>
    </location>
</feature>
<protein>
    <recommendedName>
        <fullName evidence="4">Lipoprotein</fullName>
    </recommendedName>
</protein>
<dbReference type="AlphaFoldDB" id="A0A450ZD04"/>
<evidence type="ECO:0000256" key="1">
    <source>
        <dbReference type="SAM" id="SignalP"/>
    </source>
</evidence>
<keyword evidence="1" id="KW-0732">Signal</keyword>
<organism evidence="3">
    <name type="scientific">Candidatus Kentrum sp. TUN</name>
    <dbReference type="NCBI Taxonomy" id="2126343"/>
    <lineage>
        <taxon>Bacteria</taxon>
        <taxon>Pseudomonadati</taxon>
        <taxon>Pseudomonadota</taxon>
        <taxon>Gammaproteobacteria</taxon>
        <taxon>Candidatus Kentrum</taxon>
    </lineage>
</organism>
<evidence type="ECO:0000313" key="3">
    <source>
        <dbReference type="EMBL" id="VFK51661.1"/>
    </source>
</evidence>
<dbReference type="PROSITE" id="PS51257">
    <property type="entry name" value="PROKAR_LIPOPROTEIN"/>
    <property type="match status" value="1"/>
</dbReference>
<dbReference type="EMBL" id="CAADFY010000003">
    <property type="protein sequence ID" value="VFK51661.1"/>
    <property type="molecule type" value="Genomic_DNA"/>
</dbReference>
<evidence type="ECO:0008006" key="4">
    <source>
        <dbReference type="Google" id="ProtNLM"/>
    </source>
</evidence>
<accession>A0A450ZD04</accession>
<reference evidence="3" key="1">
    <citation type="submission" date="2019-02" db="EMBL/GenBank/DDBJ databases">
        <authorList>
            <person name="Gruber-Vodicka R. H."/>
            <person name="Seah K. B. B."/>
        </authorList>
    </citation>
    <scope>NUCLEOTIDE SEQUENCE</scope>
    <source>
        <strain evidence="2">BECK_BY2</strain>
        <strain evidence="3">BECK_BY3</strain>
    </source>
</reference>
<proteinExistence type="predicted"/>
<name>A0A450ZD04_9GAMM</name>
<feature type="chain" id="PRO_5036113569" description="Lipoprotein" evidence="1">
    <location>
        <begin position="18"/>
        <end position="127"/>
    </location>
</feature>
<sequence>MKTILVTLIALSVTGCASIVNDAMIPVTATFSDGSSGSCEFQNKRGLWHTKMPSTTTIRRSDDSLKYRCETKDGRKAFGFIESKIEGEKLGASILFLDLGITDAITDKHRYYQGNIVIPVEKNMDSE</sequence>
<gene>
    <name evidence="2" type="ORF">BECKTUN1418E_GA0071001_10039</name>
    <name evidence="3" type="ORF">BECKTUN1418F_GA0071002_10039</name>
</gene>